<dbReference type="EMBL" id="JACBZD010000001">
    <property type="protein sequence ID" value="NYI04505.1"/>
    <property type="molecule type" value="Genomic_DNA"/>
</dbReference>
<proteinExistence type="predicted"/>
<gene>
    <name evidence="3" type="ORF">FHU37_001448</name>
</gene>
<feature type="transmembrane region" description="Helical" evidence="2">
    <location>
        <begin position="6"/>
        <end position="26"/>
    </location>
</feature>
<accession>A0A852ZRT2</accession>
<feature type="compositionally biased region" description="Low complexity" evidence="1">
    <location>
        <begin position="180"/>
        <end position="189"/>
    </location>
</feature>
<reference evidence="3 4" key="1">
    <citation type="submission" date="2020-07" db="EMBL/GenBank/DDBJ databases">
        <title>Sequencing the genomes of 1000 actinobacteria strains.</title>
        <authorList>
            <person name="Klenk H.-P."/>
        </authorList>
    </citation>
    <scope>NUCLEOTIDE SEQUENCE [LARGE SCALE GENOMIC DNA]</scope>
    <source>
        <strain evidence="3 4">DSM 42178</strain>
    </source>
</reference>
<evidence type="ECO:0000313" key="4">
    <source>
        <dbReference type="Proteomes" id="UP000567795"/>
    </source>
</evidence>
<keyword evidence="2" id="KW-0472">Membrane</keyword>
<protein>
    <recommendedName>
        <fullName evidence="5">Secreted protein</fullName>
    </recommendedName>
</protein>
<dbReference type="RefSeq" id="WP_179813386.1">
    <property type="nucleotide sequence ID" value="NZ_JACBZD010000001.1"/>
</dbReference>
<name>A0A852ZRT2_9ACTN</name>
<evidence type="ECO:0000256" key="2">
    <source>
        <dbReference type="SAM" id="Phobius"/>
    </source>
</evidence>
<comment type="caution">
    <text evidence="3">The sequence shown here is derived from an EMBL/GenBank/DDBJ whole genome shotgun (WGS) entry which is preliminary data.</text>
</comment>
<keyword evidence="2" id="KW-0812">Transmembrane</keyword>
<feature type="region of interest" description="Disordered" evidence="1">
    <location>
        <begin position="175"/>
        <end position="225"/>
    </location>
</feature>
<dbReference type="AlphaFoldDB" id="A0A852ZRT2"/>
<keyword evidence="4" id="KW-1185">Reference proteome</keyword>
<evidence type="ECO:0000256" key="1">
    <source>
        <dbReference type="SAM" id="MobiDB-lite"/>
    </source>
</evidence>
<evidence type="ECO:0000313" key="3">
    <source>
        <dbReference type="EMBL" id="NYI04505.1"/>
    </source>
</evidence>
<feature type="compositionally biased region" description="Basic residues" evidence="1">
    <location>
        <begin position="215"/>
        <end position="225"/>
    </location>
</feature>
<evidence type="ECO:0008006" key="5">
    <source>
        <dbReference type="Google" id="ProtNLM"/>
    </source>
</evidence>
<organism evidence="3 4">
    <name type="scientific">Allostreptomyces psammosilenae</name>
    <dbReference type="NCBI Taxonomy" id="1892865"/>
    <lineage>
        <taxon>Bacteria</taxon>
        <taxon>Bacillati</taxon>
        <taxon>Actinomycetota</taxon>
        <taxon>Actinomycetes</taxon>
        <taxon>Kitasatosporales</taxon>
        <taxon>Streptomycetaceae</taxon>
        <taxon>Allostreptomyces</taxon>
    </lineage>
</organism>
<sequence length="225" mass="25027">MSSVVATTIVVVVALALVVAVALPALRRARLRRRFGAEYERTVAAHGGDRRSAERDLRDRLHRYGERPVRSLPDERAERYRARWAVLQERFVDEPAASLHSAQELLGRLMQERGYPTDVPENAMAALSVHHADVLGDYRAAREVALRSAAERSATEEMREALVRTRRLFEVLLTERGSTPAARPAPAGRPRGEEPVSRADAGGQRHGTLFGAAGRHFRQAGHHPR</sequence>
<dbReference type="Proteomes" id="UP000567795">
    <property type="component" value="Unassembled WGS sequence"/>
</dbReference>
<keyword evidence="2" id="KW-1133">Transmembrane helix</keyword>